<reference evidence="4" key="1">
    <citation type="submission" date="2016-09" db="EMBL/GenBank/DDBJ databases">
        <authorList>
            <person name="Lysoe E."/>
        </authorList>
    </citation>
    <scope>NUCLEOTIDE SEQUENCE [LARGE SCALE GENOMIC DNA]</scope>
    <source>
        <strain evidence="4">LJ96T</strain>
    </source>
</reference>
<dbReference type="KEGG" id="lrz:BJI69_15505"/>
<keyword evidence="2" id="KW-0472">Membrane</keyword>
<evidence type="ECO:0000313" key="3">
    <source>
        <dbReference type="EMBL" id="APG05166.1"/>
    </source>
</evidence>
<evidence type="ECO:0000313" key="4">
    <source>
        <dbReference type="Proteomes" id="UP000182987"/>
    </source>
</evidence>
<name>A0A1L3EVS3_9GAMM</name>
<keyword evidence="4" id="KW-1185">Reference proteome</keyword>
<organism evidence="3 4">
    <name type="scientific">Luteibacter rhizovicinus DSM 16549</name>
    <dbReference type="NCBI Taxonomy" id="1440763"/>
    <lineage>
        <taxon>Bacteria</taxon>
        <taxon>Pseudomonadati</taxon>
        <taxon>Pseudomonadota</taxon>
        <taxon>Gammaproteobacteria</taxon>
        <taxon>Lysobacterales</taxon>
        <taxon>Rhodanobacteraceae</taxon>
        <taxon>Luteibacter</taxon>
    </lineage>
</organism>
<protein>
    <submittedName>
        <fullName evidence="3">Uncharacterized protein</fullName>
    </submittedName>
</protein>
<dbReference type="STRING" id="1440763.BJI69_15505"/>
<accession>A0A1L3EVS3</accession>
<evidence type="ECO:0000256" key="1">
    <source>
        <dbReference type="SAM" id="MobiDB-lite"/>
    </source>
</evidence>
<dbReference type="RefSeq" id="WP_071924998.1">
    <property type="nucleotide sequence ID" value="NZ_CP017480.1"/>
</dbReference>
<proteinExistence type="predicted"/>
<feature type="region of interest" description="Disordered" evidence="1">
    <location>
        <begin position="1"/>
        <end position="47"/>
    </location>
</feature>
<dbReference type="OrthoDB" id="5940941at2"/>
<gene>
    <name evidence="3" type="ORF">BJI69_15505</name>
</gene>
<dbReference type="AlphaFoldDB" id="A0A1L3EVS3"/>
<dbReference type="EMBL" id="CP017480">
    <property type="protein sequence ID" value="APG05166.1"/>
    <property type="molecule type" value="Genomic_DNA"/>
</dbReference>
<feature type="transmembrane region" description="Helical" evidence="2">
    <location>
        <begin position="53"/>
        <end position="71"/>
    </location>
</feature>
<keyword evidence="2" id="KW-1133">Transmembrane helix</keyword>
<sequence length="546" mass="58733">MRDVSRMLDAMEAPPLPGGADAGFTGVPGAAPSPSDSAPHKKPASAPLRDGPGWALAIGAIATAISIAAGLRWRRRRRVRTPNDRRPSIAHAFAADAPVQPPRAAALKSPEWVYVDSPYATPLLYMVPEPVDLLLPVATVSEPATATPTSSRRRQALLMELQAIDTSPALHLIGDRQFPEIRRVGEGSASADAWQAILEDTSKGDDDDARLARWLSPAILVLRSRDHRRRCAEALLEDAAQRTRDGMNRATEDERPHWVGRAIRVELARIERLSGATRLFALRALQSRQLIDLGAEEAPVLDAWIDVQLAWAGWLLGGGATARQAEAEALCDRLAAIGPEAATRALRRRAEVFLQRAENEKAAARLANLGCAQALLEDAYTRDHDAGNALLLARCARLRAMTLPPTDAVDACAVALTHAFLAEQDPAWRMDALECRLAVQLTYESLPGRAIQGEVAASLGRELASMAADSVGARTAMAATRLREGDFAGASALCEAAWRSGGGDTHLLNLWRDACRGWTQTADTTGHDRHALAQAVRQLAIARATL</sequence>
<dbReference type="Proteomes" id="UP000182987">
    <property type="component" value="Chromosome"/>
</dbReference>
<keyword evidence="2" id="KW-0812">Transmembrane</keyword>
<evidence type="ECO:0000256" key="2">
    <source>
        <dbReference type="SAM" id="Phobius"/>
    </source>
</evidence>